<comment type="caution">
    <text evidence="2">The sequence shown here is derived from an EMBL/GenBank/DDBJ whole genome shotgun (WGS) entry which is preliminary data.</text>
</comment>
<evidence type="ECO:0000256" key="1">
    <source>
        <dbReference type="SAM" id="SignalP"/>
    </source>
</evidence>
<dbReference type="Proteomes" id="UP000605970">
    <property type="component" value="Unassembled WGS sequence"/>
</dbReference>
<dbReference type="EMBL" id="JABEBT010000008">
    <property type="protein sequence ID" value="KAF7639042.1"/>
    <property type="molecule type" value="Genomic_DNA"/>
</dbReference>
<organism evidence="2 3">
    <name type="scientific">Meloidogyne graminicola</name>
    <dbReference type="NCBI Taxonomy" id="189291"/>
    <lineage>
        <taxon>Eukaryota</taxon>
        <taxon>Metazoa</taxon>
        <taxon>Ecdysozoa</taxon>
        <taxon>Nematoda</taxon>
        <taxon>Chromadorea</taxon>
        <taxon>Rhabditida</taxon>
        <taxon>Tylenchina</taxon>
        <taxon>Tylenchomorpha</taxon>
        <taxon>Tylenchoidea</taxon>
        <taxon>Meloidogynidae</taxon>
        <taxon>Meloidogyninae</taxon>
        <taxon>Meloidogyne</taxon>
    </lineage>
</organism>
<evidence type="ECO:0000313" key="2">
    <source>
        <dbReference type="EMBL" id="KAF7639042.1"/>
    </source>
</evidence>
<feature type="chain" id="PRO_5035768466" evidence="1">
    <location>
        <begin position="22"/>
        <end position="189"/>
    </location>
</feature>
<name>A0A8T0A0I5_9BILA</name>
<sequence length="189" mass="22587">MIIKYLLIILLLIIKIYFCKNQNDEIEEINNELTTQQFLIKNKEQFNNCFENLNGLTIGQLEVDLIEILNKSEFDIALPICTYNNNYNKNFDEIIKYINIEYSDIKDKKIIKLSENLQINKIKLIICEINLKEIEINNLIKWKPNDEEFIEFRTIINLNLKFNKIIKINEKGLINKKLIKFPNYILKII</sequence>
<keyword evidence="1" id="KW-0732">Signal</keyword>
<gene>
    <name evidence="2" type="ORF">Mgra_00001569</name>
</gene>
<protein>
    <submittedName>
        <fullName evidence="2">Uncharacterized protein</fullName>
    </submittedName>
</protein>
<reference evidence="2" key="1">
    <citation type="journal article" date="2020" name="Ecol. Evol.">
        <title>Genome structure and content of the rice root-knot nematode (Meloidogyne graminicola).</title>
        <authorList>
            <person name="Phan N.T."/>
            <person name="Danchin E.G.J."/>
            <person name="Klopp C."/>
            <person name="Perfus-Barbeoch L."/>
            <person name="Kozlowski D.K."/>
            <person name="Koutsovoulos G.D."/>
            <person name="Lopez-Roques C."/>
            <person name="Bouchez O."/>
            <person name="Zahm M."/>
            <person name="Besnard G."/>
            <person name="Bellafiore S."/>
        </authorList>
    </citation>
    <scope>NUCLEOTIDE SEQUENCE</scope>
    <source>
        <strain evidence="2">VN-18</strain>
    </source>
</reference>
<accession>A0A8T0A0I5</accession>
<dbReference type="AlphaFoldDB" id="A0A8T0A0I5"/>
<keyword evidence="3" id="KW-1185">Reference proteome</keyword>
<evidence type="ECO:0000313" key="3">
    <source>
        <dbReference type="Proteomes" id="UP000605970"/>
    </source>
</evidence>
<feature type="signal peptide" evidence="1">
    <location>
        <begin position="1"/>
        <end position="21"/>
    </location>
</feature>
<proteinExistence type="predicted"/>